<keyword evidence="2" id="KW-0812">Transmembrane</keyword>
<evidence type="ECO:0008006" key="5">
    <source>
        <dbReference type="Google" id="ProtNLM"/>
    </source>
</evidence>
<name>A0ABZ1CXZ2_9TREE</name>
<feature type="region of interest" description="Disordered" evidence="1">
    <location>
        <begin position="219"/>
        <end position="281"/>
    </location>
</feature>
<feature type="transmembrane region" description="Helical" evidence="2">
    <location>
        <begin position="43"/>
        <end position="63"/>
    </location>
</feature>
<feature type="compositionally biased region" description="Low complexity" evidence="1">
    <location>
        <begin position="237"/>
        <end position="262"/>
    </location>
</feature>
<dbReference type="Proteomes" id="UP001329825">
    <property type="component" value="Chromosome 4"/>
</dbReference>
<evidence type="ECO:0000313" key="4">
    <source>
        <dbReference type="Proteomes" id="UP001329825"/>
    </source>
</evidence>
<evidence type="ECO:0000313" key="3">
    <source>
        <dbReference type="EMBL" id="WRT66179.1"/>
    </source>
</evidence>
<keyword evidence="2" id="KW-0472">Membrane</keyword>
<evidence type="ECO:0000256" key="1">
    <source>
        <dbReference type="SAM" id="MobiDB-lite"/>
    </source>
</evidence>
<feature type="transmembrane region" description="Helical" evidence="2">
    <location>
        <begin position="97"/>
        <end position="115"/>
    </location>
</feature>
<accession>A0ABZ1CXZ2</accession>
<feature type="transmembrane region" description="Helical" evidence="2">
    <location>
        <begin position="174"/>
        <end position="194"/>
    </location>
</feature>
<reference evidence="3 4" key="1">
    <citation type="submission" date="2024-01" db="EMBL/GenBank/DDBJ databases">
        <title>Comparative genomics of Cryptococcus and Kwoniella reveals pathogenesis evolution and contrasting modes of karyotype evolution via chromosome fusion or intercentromeric recombination.</title>
        <authorList>
            <person name="Coelho M.A."/>
            <person name="David-Palma M."/>
            <person name="Shea T."/>
            <person name="Bowers K."/>
            <person name="McGinley-Smith S."/>
            <person name="Mohammad A.W."/>
            <person name="Gnirke A."/>
            <person name="Yurkov A.M."/>
            <person name="Nowrousian M."/>
            <person name="Sun S."/>
            <person name="Cuomo C.A."/>
            <person name="Heitman J."/>
        </authorList>
    </citation>
    <scope>NUCLEOTIDE SEQUENCE [LARGE SCALE GENOMIC DNA]</scope>
    <source>
        <strain evidence="3">CBS 11374</strain>
    </source>
</reference>
<proteinExistence type="predicted"/>
<dbReference type="EMBL" id="CP141884">
    <property type="protein sequence ID" value="WRT66179.1"/>
    <property type="molecule type" value="Genomic_DNA"/>
</dbReference>
<organism evidence="3 4">
    <name type="scientific">Kwoniella shivajii</name>
    <dbReference type="NCBI Taxonomy" id="564305"/>
    <lineage>
        <taxon>Eukaryota</taxon>
        <taxon>Fungi</taxon>
        <taxon>Dikarya</taxon>
        <taxon>Basidiomycota</taxon>
        <taxon>Agaricomycotina</taxon>
        <taxon>Tremellomycetes</taxon>
        <taxon>Tremellales</taxon>
        <taxon>Cryptococcaceae</taxon>
        <taxon>Kwoniella</taxon>
    </lineage>
</organism>
<gene>
    <name evidence="3" type="ORF">IL334_003132</name>
</gene>
<dbReference type="PANTHER" id="PTHR28077">
    <property type="entry name" value="INOSITOL PHOSPHORYLCERAMIDE SYNTHASE REGULATORY SUBUNIT KEI1"/>
    <property type="match status" value="1"/>
</dbReference>
<protein>
    <recommendedName>
        <fullName evidence="5">Inositolphosphorylceramide synthase subunit Kei1-domain-containing protein</fullName>
    </recommendedName>
</protein>
<keyword evidence="4" id="KW-1185">Reference proteome</keyword>
<feature type="transmembrane region" description="Helical" evidence="2">
    <location>
        <begin position="12"/>
        <end position="36"/>
    </location>
</feature>
<dbReference type="GeneID" id="87955263"/>
<sequence length="281" mass="30973">MRLTFRRPGGPGPLFSSFLGLLDIKLGAEIVLLFGLINKVAGLYGLITILVGGSFVQLTYYAYSTGTLFAFLWGLKVVKSESASPTLLLSHLYTLDHILLTIFHYIFYLHYWFVIPHDGRRNANSQAQQDLINLALSRNEITQPASGETSQGLEELRTALAGDIWEREEIFARWTLISGWLLKLYFIVILYSYAGHLKSSTYHTLPLTFRGKATSIAHPTTQEDQEAELARAEEATRASTEASPSSSSAVAGSTGSNGNRNGTKGKGKGKGNDDEDDFSWD</sequence>
<dbReference type="InterPro" id="IPR013862">
    <property type="entry name" value="Kei1"/>
</dbReference>
<evidence type="ECO:0000256" key="2">
    <source>
        <dbReference type="SAM" id="Phobius"/>
    </source>
</evidence>
<dbReference type="PANTHER" id="PTHR28077:SF1">
    <property type="entry name" value="INOSITOL PHOSPHORYLCERAMIDE SYNTHASE REGULATORY SUBUNIT KEI1"/>
    <property type="match status" value="1"/>
</dbReference>
<dbReference type="Pfam" id="PF08552">
    <property type="entry name" value="Kei1"/>
    <property type="match status" value="1"/>
</dbReference>
<keyword evidence="2" id="KW-1133">Transmembrane helix</keyword>
<dbReference type="RefSeq" id="XP_062790919.1">
    <property type="nucleotide sequence ID" value="XM_062934868.1"/>
</dbReference>